<accession>A0A9X2MFD1</accession>
<evidence type="ECO:0000256" key="4">
    <source>
        <dbReference type="ARBA" id="ARBA00023172"/>
    </source>
</evidence>
<dbReference type="EMBL" id="JANJZL010000001">
    <property type="protein sequence ID" value="MCR2042518.1"/>
    <property type="molecule type" value="Genomic_DNA"/>
</dbReference>
<dbReference type="AlphaFoldDB" id="A0A9X2MFD1"/>
<keyword evidence="2 6" id="KW-0227">DNA damage</keyword>
<comment type="similarity">
    <text evidence="6">Belongs to the RuvA family.</text>
</comment>
<organism evidence="8 9">
    <name type="scientific">Anaerosalibacter massiliensis</name>
    <dbReference type="NCBI Taxonomy" id="1347392"/>
    <lineage>
        <taxon>Bacteria</taxon>
        <taxon>Bacillati</taxon>
        <taxon>Bacillota</taxon>
        <taxon>Tissierellia</taxon>
        <taxon>Tissierellales</taxon>
        <taxon>Sporanaerobacteraceae</taxon>
        <taxon>Anaerosalibacter</taxon>
    </lineage>
</organism>
<comment type="subunit">
    <text evidence="6">Homotetramer. Forms an RuvA(8)-RuvB(12)-Holliday junction (HJ) complex. HJ DNA is sandwiched between 2 RuvA tetramers; dsDNA enters through RuvA and exits via RuvB. An RuvB hexamer assembles on each DNA strand where it exits the tetramer. Each RuvB hexamer is contacted by two RuvA subunits (via domain III) on 2 adjacent RuvB subunits; this complex drives branch migration. In the full resolvosome a probable DNA-RuvA(4)-RuvB(12)-RuvC(2) complex forms which resolves the HJ.</text>
</comment>
<comment type="caution">
    <text evidence="6">Lacks conserved residue(s) required for the propagation of feature annotation.</text>
</comment>
<dbReference type="Pfam" id="PF14520">
    <property type="entry name" value="HHH_5"/>
    <property type="match status" value="1"/>
</dbReference>
<proteinExistence type="inferred from homology"/>
<dbReference type="GO" id="GO:0000400">
    <property type="term" value="F:four-way junction DNA binding"/>
    <property type="evidence" value="ECO:0007669"/>
    <property type="project" value="UniProtKB-UniRule"/>
</dbReference>
<feature type="domain" description="Helix-hairpin-helix DNA-binding motif class 1" evidence="7">
    <location>
        <begin position="72"/>
        <end position="91"/>
    </location>
</feature>
<sequence>MYEYIIGDVVNIQEDYLVLDNNGIGYKIYASKNSLSHISERENVKMYTYFNLRDDGIFLYGFGTREELDMFQLLLLVSKIGPKIAMGILSVLKPNDIKVAIMNNDTKLLCKAPGIGKKTAGRIVLELKDRIDQNIDIEDSLNIVEENGNVKEAIDALMSLEYTKGEIDKALDRIDISGLTTEEIIKLVLKNMFKK</sequence>
<evidence type="ECO:0000259" key="7">
    <source>
        <dbReference type="SMART" id="SM00278"/>
    </source>
</evidence>
<evidence type="ECO:0000256" key="6">
    <source>
        <dbReference type="HAMAP-Rule" id="MF_00031"/>
    </source>
</evidence>
<dbReference type="GO" id="GO:0009378">
    <property type="term" value="F:four-way junction helicase activity"/>
    <property type="evidence" value="ECO:0007669"/>
    <property type="project" value="InterPro"/>
</dbReference>
<comment type="subcellular location">
    <subcellularLocation>
        <location evidence="6">Cytoplasm</location>
    </subcellularLocation>
</comment>
<dbReference type="GO" id="GO:0009379">
    <property type="term" value="C:Holliday junction helicase complex"/>
    <property type="evidence" value="ECO:0007669"/>
    <property type="project" value="InterPro"/>
</dbReference>
<dbReference type="InterPro" id="IPR036267">
    <property type="entry name" value="RuvA_C_sf"/>
</dbReference>
<dbReference type="Gene3D" id="1.10.150.20">
    <property type="entry name" value="5' to 3' exonuclease, C-terminal subdomain"/>
    <property type="match status" value="1"/>
</dbReference>
<keyword evidence="9" id="KW-1185">Reference proteome</keyword>
<dbReference type="SUPFAM" id="SSF46929">
    <property type="entry name" value="DNA helicase RuvA subunit, C-terminal domain"/>
    <property type="match status" value="1"/>
</dbReference>
<dbReference type="Proteomes" id="UP001142078">
    <property type="component" value="Unassembled WGS sequence"/>
</dbReference>
<dbReference type="InterPro" id="IPR013849">
    <property type="entry name" value="DNA_helicase_Holl-junc_RuvA_I"/>
</dbReference>
<dbReference type="CDD" id="cd14332">
    <property type="entry name" value="UBA_RuvA_C"/>
    <property type="match status" value="1"/>
</dbReference>
<dbReference type="GO" id="GO:0006310">
    <property type="term" value="P:DNA recombination"/>
    <property type="evidence" value="ECO:0007669"/>
    <property type="project" value="UniProtKB-UniRule"/>
</dbReference>
<evidence type="ECO:0000256" key="5">
    <source>
        <dbReference type="ARBA" id="ARBA00023204"/>
    </source>
</evidence>
<feature type="domain" description="Helix-hairpin-helix DNA-binding motif class 1" evidence="7">
    <location>
        <begin position="107"/>
        <end position="126"/>
    </location>
</feature>
<keyword evidence="1 6" id="KW-0963">Cytoplasm</keyword>
<dbReference type="GO" id="GO:0016787">
    <property type="term" value="F:hydrolase activity"/>
    <property type="evidence" value="ECO:0007669"/>
    <property type="project" value="UniProtKB-KW"/>
</dbReference>
<evidence type="ECO:0000313" key="8">
    <source>
        <dbReference type="EMBL" id="MCR2042518.1"/>
    </source>
</evidence>
<dbReference type="Pfam" id="PF07499">
    <property type="entry name" value="RuvA_C"/>
    <property type="match status" value="1"/>
</dbReference>
<comment type="caution">
    <text evidence="8">The sequence shown here is derived from an EMBL/GenBank/DDBJ whole genome shotgun (WGS) entry which is preliminary data.</text>
</comment>
<keyword evidence="4 6" id="KW-0233">DNA recombination</keyword>
<protein>
    <recommendedName>
        <fullName evidence="6">Holliday junction branch migration complex subunit RuvA</fullName>
    </recommendedName>
</protein>
<evidence type="ECO:0000256" key="2">
    <source>
        <dbReference type="ARBA" id="ARBA00022763"/>
    </source>
</evidence>
<dbReference type="InterPro" id="IPR010994">
    <property type="entry name" value="RuvA_2-like"/>
</dbReference>
<dbReference type="InterPro" id="IPR000085">
    <property type="entry name" value="RuvA"/>
</dbReference>
<name>A0A9X2MFD1_9FIRM</name>
<dbReference type="Gene3D" id="2.40.50.140">
    <property type="entry name" value="Nucleic acid-binding proteins"/>
    <property type="match status" value="1"/>
</dbReference>
<dbReference type="SMART" id="SM00278">
    <property type="entry name" value="HhH1"/>
    <property type="match status" value="2"/>
</dbReference>
<dbReference type="GO" id="GO:0006281">
    <property type="term" value="P:DNA repair"/>
    <property type="evidence" value="ECO:0007669"/>
    <property type="project" value="UniProtKB-UniRule"/>
</dbReference>
<dbReference type="InterPro" id="IPR011114">
    <property type="entry name" value="RuvA_C"/>
</dbReference>
<keyword evidence="3 6" id="KW-0238">DNA-binding</keyword>
<dbReference type="GO" id="GO:0005737">
    <property type="term" value="C:cytoplasm"/>
    <property type="evidence" value="ECO:0007669"/>
    <property type="project" value="UniProtKB-SubCell"/>
</dbReference>
<dbReference type="NCBIfam" id="TIGR00084">
    <property type="entry name" value="ruvA"/>
    <property type="match status" value="1"/>
</dbReference>
<comment type="domain">
    <text evidence="6">Has three domains with a flexible linker between the domains II and III and assumes an 'L' shape. Domain III is highly mobile and contacts RuvB.</text>
</comment>
<dbReference type="HAMAP" id="MF_00031">
    <property type="entry name" value="DNA_HJ_migration_RuvA"/>
    <property type="match status" value="1"/>
</dbReference>
<feature type="region of interest" description="Domain III" evidence="6">
    <location>
        <begin position="147"/>
        <end position="195"/>
    </location>
</feature>
<gene>
    <name evidence="6 8" type="primary">ruvA</name>
    <name evidence="8" type="ORF">NSA23_00170</name>
</gene>
<evidence type="ECO:0000256" key="3">
    <source>
        <dbReference type="ARBA" id="ARBA00023125"/>
    </source>
</evidence>
<dbReference type="SUPFAM" id="SSF50249">
    <property type="entry name" value="Nucleic acid-binding proteins"/>
    <property type="match status" value="1"/>
</dbReference>
<keyword evidence="5 6" id="KW-0234">DNA repair</keyword>
<evidence type="ECO:0000256" key="1">
    <source>
        <dbReference type="ARBA" id="ARBA00022490"/>
    </source>
</evidence>
<dbReference type="GO" id="GO:0005524">
    <property type="term" value="F:ATP binding"/>
    <property type="evidence" value="ECO:0007669"/>
    <property type="project" value="InterPro"/>
</dbReference>
<keyword evidence="8" id="KW-0378">Hydrolase</keyword>
<dbReference type="SUPFAM" id="SSF47781">
    <property type="entry name" value="RuvA domain 2-like"/>
    <property type="match status" value="1"/>
</dbReference>
<dbReference type="InterPro" id="IPR003583">
    <property type="entry name" value="Hlx-hairpin-Hlx_DNA-bd_motif"/>
</dbReference>
<evidence type="ECO:0000313" key="9">
    <source>
        <dbReference type="Proteomes" id="UP001142078"/>
    </source>
</evidence>
<dbReference type="Gene3D" id="1.10.8.10">
    <property type="entry name" value="DNA helicase RuvA subunit, C-terminal domain"/>
    <property type="match status" value="1"/>
</dbReference>
<dbReference type="RefSeq" id="WP_257490012.1">
    <property type="nucleotide sequence ID" value="NZ_JANJZL010000001.1"/>
</dbReference>
<comment type="function">
    <text evidence="6">The RuvA-RuvB-RuvC complex processes Holliday junction (HJ) DNA during genetic recombination and DNA repair, while the RuvA-RuvB complex plays an important role in the rescue of blocked DNA replication forks via replication fork reversal (RFR). RuvA specifically binds to HJ cruciform DNA, conferring on it an open structure. The RuvB hexamer acts as an ATP-dependent pump, pulling dsDNA into and through the RuvAB complex. HJ branch migration allows RuvC to scan DNA until it finds its consensus sequence, where it cleaves and resolves the cruciform DNA.</text>
</comment>
<dbReference type="InterPro" id="IPR012340">
    <property type="entry name" value="NA-bd_OB-fold"/>
</dbReference>
<reference evidence="8" key="1">
    <citation type="submission" date="2022-07" db="EMBL/GenBank/DDBJ databases">
        <title>Enhanced cultured diversity of the mouse gut microbiota enables custom-made synthetic communities.</title>
        <authorList>
            <person name="Afrizal A."/>
        </authorList>
    </citation>
    <scope>NUCLEOTIDE SEQUENCE</scope>
    <source>
        <strain evidence="8">DSM 29482</strain>
    </source>
</reference>
<dbReference type="GO" id="GO:0048476">
    <property type="term" value="C:Holliday junction resolvase complex"/>
    <property type="evidence" value="ECO:0007669"/>
    <property type="project" value="UniProtKB-UniRule"/>
</dbReference>
<dbReference type="Pfam" id="PF01330">
    <property type="entry name" value="RuvA_N"/>
    <property type="match status" value="1"/>
</dbReference>